<evidence type="ECO:0000313" key="3">
    <source>
        <dbReference type="Proteomes" id="UP001060919"/>
    </source>
</evidence>
<dbReference type="Pfam" id="PF04379">
    <property type="entry name" value="DUF525"/>
    <property type="match status" value="1"/>
</dbReference>
<organism evidence="2 3">
    <name type="scientific">Aureispira anguillae</name>
    <dbReference type="NCBI Taxonomy" id="2864201"/>
    <lineage>
        <taxon>Bacteria</taxon>
        <taxon>Pseudomonadati</taxon>
        <taxon>Bacteroidota</taxon>
        <taxon>Saprospiria</taxon>
        <taxon>Saprospirales</taxon>
        <taxon>Saprospiraceae</taxon>
        <taxon>Aureispira</taxon>
    </lineage>
</organism>
<feature type="domain" description="ApaG" evidence="1">
    <location>
        <begin position="3"/>
        <end position="128"/>
    </location>
</feature>
<keyword evidence="3" id="KW-1185">Reference proteome</keyword>
<protein>
    <submittedName>
        <fullName evidence="2">Co2+/Mg2+ efflux protein ApaG</fullName>
    </submittedName>
</protein>
<dbReference type="PANTHER" id="PTHR47191">
    <property type="entry name" value="OS05G0170800 PROTEIN"/>
    <property type="match status" value="1"/>
</dbReference>
<sequence>METAITHDIRVSVEAMYQSMYSKPLAKEYIHAYRITIENLGEETVQLMRRQWLIWDSTGVVRKVEGDGVVGLQPTLEPDGLHQYVSGCPLKTDIGKMSGRYTMQRLSDGVLFDVEIPTFYLIPPFKLN</sequence>
<evidence type="ECO:0000259" key="1">
    <source>
        <dbReference type="PROSITE" id="PS51087"/>
    </source>
</evidence>
<dbReference type="InterPro" id="IPR050718">
    <property type="entry name" value="ApaG-like"/>
</dbReference>
<accession>A0A915YGA7</accession>
<dbReference type="PROSITE" id="PS51087">
    <property type="entry name" value="APAG"/>
    <property type="match status" value="1"/>
</dbReference>
<dbReference type="Gene3D" id="2.60.40.1470">
    <property type="entry name" value="ApaG domain"/>
    <property type="match status" value="1"/>
</dbReference>
<dbReference type="AlphaFoldDB" id="A0A915YGA7"/>
<proteinExistence type="predicted"/>
<dbReference type="InterPro" id="IPR007474">
    <property type="entry name" value="ApaG_domain"/>
</dbReference>
<dbReference type="RefSeq" id="WP_264787975.1">
    <property type="nucleotide sequence ID" value="NZ_AP026867.1"/>
</dbReference>
<dbReference type="PANTHER" id="PTHR47191:SF2">
    <property type="entry name" value="OS05G0170800 PROTEIN"/>
    <property type="match status" value="1"/>
</dbReference>
<evidence type="ECO:0000313" key="2">
    <source>
        <dbReference type="EMBL" id="BDS12613.1"/>
    </source>
</evidence>
<dbReference type="EMBL" id="AP026867">
    <property type="protein sequence ID" value="BDS12613.1"/>
    <property type="molecule type" value="Genomic_DNA"/>
</dbReference>
<name>A0A915YGA7_9BACT</name>
<dbReference type="KEGG" id="aup:AsAng_0033370"/>
<dbReference type="Proteomes" id="UP001060919">
    <property type="component" value="Chromosome"/>
</dbReference>
<dbReference type="SUPFAM" id="SSF110069">
    <property type="entry name" value="ApaG-like"/>
    <property type="match status" value="1"/>
</dbReference>
<dbReference type="InterPro" id="IPR036767">
    <property type="entry name" value="ApaG_sf"/>
</dbReference>
<dbReference type="NCBIfam" id="NF003967">
    <property type="entry name" value="PRK05461.1"/>
    <property type="match status" value="1"/>
</dbReference>
<reference evidence="2" key="1">
    <citation type="submission" date="2022-09" db="EMBL/GenBank/DDBJ databases">
        <title>Aureispira anguillicida sp. nov., isolated from Leptocephalus of Japanese eel Anguilla japonica.</title>
        <authorList>
            <person name="Yuasa K."/>
            <person name="Mekata T."/>
            <person name="Ikunari K."/>
        </authorList>
    </citation>
    <scope>NUCLEOTIDE SEQUENCE</scope>
    <source>
        <strain evidence="2">EL160426</strain>
    </source>
</reference>
<gene>
    <name evidence="2" type="ORF">AsAng_0033370</name>
</gene>